<keyword evidence="11" id="KW-0378">Hydrolase</keyword>
<dbReference type="GO" id="GO:0008270">
    <property type="term" value="F:zinc ion binding"/>
    <property type="evidence" value="ECO:0007669"/>
    <property type="project" value="InterPro"/>
</dbReference>
<evidence type="ECO:0000256" key="9">
    <source>
        <dbReference type="ARBA" id="ARBA00022619"/>
    </source>
</evidence>
<feature type="binding site" evidence="19">
    <location>
        <position position="277"/>
    </location>
    <ligand>
        <name>NADP(+)</name>
        <dbReference type="ChEBI" id="CHEBI:58349"/>
    </ligand>
</feature>
<dbReference type="SUPFAM" id="SSF53927">
    <property type="entry name" value="Cytidine deaminase-like"/>
    <property type="match status" value="1"/>
</dbReference>
<dbReference type="GO" id="GO:0008703">
    <property type="term" value="F:5-amino-6-(5-phosphoribosylamino)uracil reductase activity"/>
    <property type="evidence" value="ECO:0007669"/>
    <property type="project" value="UniProtKB-EC"/>
</dbReference>
<sequence>MPLFFELAYFVMEKREDSCVCLRVFLARLFAYLIHSIKFKPLRKSGVFLRLKGGIRLLDKEYMKLALQLAKSVKGQTTPNPPVGAVVVKDGAIIGFGAHLKSGEEHAEVIALQMAGEKAHDATIFVTLEPCSHDGKTAPCADLIIKKGIKRVVIACTDYHEKVAGSGIMKLTKAGIDVEVGLLHKEALQLYDVFFHYIKNKLPYVTVKSAVSLDGKIATAKGDSKWITNKTARTDVHHYRHCHDAILVGINTVLNDNPRLTTRIQNGKNPVRIILDTHLRTPLHANVVTDKQAETWIFVGERVSAERKEPFKNNQFVRIFTVESEKIDIKNVLRIVALEGITSVFVEGGATVNDAFLQKNLMNQFIMYIAPIIIGGKNAKTSFAGEGFQKLTEALEFQIKQVEKMDDNLKIVAVRKG</sequence>
<dbReference type="CDD" id="cd01284">
    <property type="entry name" value="Riboflavin_deaminase-reductase"/>
    <property type="match status" value="1"/>
</dbReference>
<evidence type="ECO:0000256" key="16">
    <source>
        <dbReference type="ARBA" id="ARBA00049861"/>
    </source>
</evidence>
<dbReference type="Proteomes" id="UP000247978">
    <property type="component" value="Unassembled WGS sequence"/>
</dbReference>
<comment type="caution">
    <text evidence="22">The sequence shown here is derived from an EMBL/GenBank/DDBJ whole genome shotgun (WGS) entry which is preliminary data.</text>
</comment>
<feature type="binding site" evidence="19">
    <location>
        <position position="260"/>
    </location>
    <ligand>
        <name>substrate</name>
    </ligand>
</feature>
<evidence type="ECO:0000256" key="6">
    <source>
        <dbReference type="ARBA" id="ARBA00012766"/>
    </source>
</evidence>
<feature type="active site" description="Proton donor" evidence="18">
    <location>
        <position position="108"/>
    </location>
</feature>
<dbReference type="NCBIfam" id="TIGR00227">
    <property type="entry name" value="ribD_Cterm"/>
    <property type="match status" value="1"/>
</dbReference>
<dbReference type="PROSITE" id="PS51747">
    <property type="entry name" value="CYT_DCMP_DEAMINASES_2"/>
    <property type="match status" value="1"/>
</dbReference>
<dbReference type="InterPro" id="IPR011549">
    <property type="entry name" value="RibD_C"/>
</dbReference>
<evidence type="ECO:0000256" key="11">
    <source>
        <dbReference type="ARBA" id="ARBA00022801"/>
    </source>
</evidence>
<accession>A0A2V3VLR1</accession>
<dbReference type="PIRSF" id="PIRSF006769">
    <property type="entry name" value="RibD"/>
    <property type="match status" value="1"/>
</dbReference>
<evidence type="ECO:0000256" key="14">
    <source>
        <dbReference type="ARBA" id="ARBA00023002"/>
    </source>
</evidence>
<comment type="cofactor">
    <cofactor evidence="20">
        <name>Zn(2+)</name>
        <dbReference type="ChEBI" id="CHEBI:29105"/>
    </cofactor>
    <text evidence="20">Binds 1 zinc ion.</text>
</comment>
<dbReference type="PANTHER" id="PTHR38011:SF7">
    <property type="entry name" value="2,5-DIAMINO-6-RIBOSYLAMINO-4(3H)-PYRIMIDINONE 5'-PHOSPHATE REDUCTASE"/>
    <property type="match status" value="1"/>
</dbReference>
<comment type="similarity">
    <text evidence="4">In the N-terminal section; belongs to the cytidine and deoxycytidylate deaminase family.</text>
</comment>
<evidence type="ECO:0000256" key="20">
    <source>
        <dbReference type="PIRSR" id="PIRSR006769-3"/>
    </source>
</evidence>
<dbReference type="EC" id="3.5.4.26" evidence="6"/>
<evidence type="ECO:0000256" key="1">
    <source>
        <dbReference type="ARBA" id="ARBA00002151"/>
    </source>
</evidence>
<evidence type="ECO:0000256" key="15">
    <source>
        <dbReference type="ARBA" id="ARBA00023268"/>
    </source>
</evidence>
<dbReference type="EC" id="1.1.1.193" evidence="7"/>
<dbReference type="GO" id="GO:0009231">
    <property type="term" value="P:riboflavin biosynthetic process"/>
    <property type="evidence" value="ECO:0007669"/>
    <property type="project" value="UniProtKB-UniPathway"/>
</dbReference>
<comment type="similarity">
    <text evidence="5">In the C-terminal section; belongs to the HTP reductase family.</text>
</comment>
<dbReference type="SUPFAM" id="SSF53597">
    <property type="entry name" value="Dihydrofolate reductase-like"/>
    <property type="match status" value="1"/>
</dbReference>
<feature type="binding site" evidence="19">
    <location>
        <position position="224"/>
    </location>
    <ligand>
        <name>substrate</name>
    </ligand>
</feature>
<proteinExistence type="inferred from homology"/>
<dbReference type="UniPathway" id="UPA00275">
    <property type="reaction ID" value="UER00401"/>
</dbReference>
<evidence type="ECO:0000256" key="10">
    <source>
        <dbReference type="ARBA" id="ARBA00022723"/>
    </source>
</evidence>
<dbReference type="Pfam" id="PF01872">
    <property type="entry name" value="RibD_C"/>
    <property type="match status" value="1"/>
</dbReference>
<dbReference type="FunFam" id="3.40.140.10:FF:000025">
    <property type="entry name" value="Riboflavin biosynthesis protein RibD"/>
    <property type="match status" value="1"/>
</dbReference>
<evidence type="ECO:0000313" key="22">
    <source>
        <dbReference type="EMBL" id="PXW82500.1"/>
    </source>
</evidence>
<feature type="binding site" evidence="19">
    <location>
        <position position="210"/>
    </location>
    <ligand>
        <name>NADP(+)</name>
        <dbReference type="ChEBI" id="CHEBI:58349"/>
    </ligand>
</feature>
<keyword evidence="14" id="KW-0560">Oxidoreductase</keyword>
<feature type="domain" description="CMP/dCMP-type deaminase" evidence="21">
    <location>
        <begin position="57"/>
        <end position="179"/>
    </location>
</feature>
<evidence type="ECO:0000256" key="5">
    <source>
        <dbReference type="ARBA" id="ARBA00007417"/>
    </source>
</evidence>
<dbReference type="InterPro" id="IPR002734">
    <property type="entry name" value="RibDG_C"/>
</dbReference>
<evidence type="ECO:0000256" key="17">
    <source>
        <dbReference type="ARBA" id="ARBA00049886"/>
    </source>
</evidence>
<keyword evidence="12 20" id="KW-0862">Zinc</keyword>
<comment type="function">
    <text evidence="1">Converts 2,5-diamino-6-(ribosylamino)-4(3h)-pyrimidinone 5'-phosphate into 5-amino-6-(ribosylamino)-2,4(1h,3h)-pyrimidinedione 5'-phosphate.</text>
</comment>
<keyword evidence="10 20" id="KW-0479">Metal-binding</keyword>
<evidence type="ECO:0000256" key="4">
    <source>
        <dbReference type="ARBA" id="ARBA00005259"/>
    </source>
</evidence>
<dbReference type="InterPro" id="IPR024072">
    <property type="entry name" value="DHFR-like_dom_sf"/>
</dbReference>
<comment type="pathway">
    <text evidence="2">Cofactor biosynthesis; riboflavin biosynthesis; 5-amino-6-(D-ribitylamino)uracil from GTP: step 2/4.</text>
</comment>
<dbReference type="Gene3D" id="3.40.430.10">
    <property type="entry name" value="Dihydrofolate Reductase, subunit A"/>
    <property type="match status" value="1"/>
</dbReference>
<organism evidence="22 23">
    <name type="scientific">Pseudogracilibacillus auburnensis</name>
    <dbReference type="NCBI Taxonomy" id="1494959"/>
    <lineage>
        <taxon>Bacteria</taxon>
        <taxon>Bacillati</taxon>
        <taxon>Bacillota</taxon>
        <taxon>Bacilli</taxon>
        <taxon>Bacillales</taxon>
        <taxon>Bacillaceae</taxon>
        <taxon>Pseudogracilibacillus</taxon>
    </lineage>
</organism>
<protein>
    <recommendedName>
        <fullName evidence="8">Riboflavin biosynthesis protein RibD</fullName>
        <ecNumber evidence="7">1.1.1.193</ecNumber>
        <ecNumber evidence="6">3.5.4.26</ecNumber>
    </recommendedName>
</protein>
<gene>
    <name evidence="22" type="ORF">DFR56_11876</name>
</gene>
<evidence type="ECO:0000256" key="13">
    <source>
        <dbReference type="ARBA" id="ARBA00022857"/>
    </source>
</evidence>
<feature type="binding site" evidence="19">
    <location>
        <begin position="349"/>
        <end position="355"/>
    </location>
    <ligand>
        <name>NADP(+)</name>
        <dbReference type="ChEBI" id="CHEBI:58349"/>
    </ligand>
</feature>
<dbReference type="InterPro" id="IPR050765">
    <property type="entry name" value="Riboflavin_Biosynth_HTPR"/>
</dbReference>
<feature type="binding site" evidence="20">
    <location>
        <position position="131"/>
    </location>
    <ligand>
        <name>Zn(2+)</name>
        <dbReference type="ChEBI" id="CHEBI:29105"/>
        <note>catalytic</note>
    </ligand>
</feature>
<dbReference type="InterPro" id="IPR016193">
    <property type="entry name" value="Cytidine_deaminase-like"/>
</dbReference>
<evidence type="ECO:0000256" key="19">
    <source>
        <dbReference type="PIRSR" id="PIRSR006769-2"/>
    </source>
</evidence>
<dbReference type="GO" id="GO:0008835">
    <property type="term" value="F:diaminohydroxyphosphoribosylaminopyrimidine deaminase activity"/>
    <property type="evidence" value="ECO:0007669"/>
    <property type="project" value="UniProtKB-EC"/>
</dbReference>
<keyword evidence="23" id="KW-1185">Reference proteome</keyword>
<reference evidence="22 23" key="1">
    <citation type="submission" date="2018-05" db="EMBL/GenBank/DDBJ databases">
        <title>Genomic Encyclopedia of Type Strains, Phase IV (KMG-IV): sequencing the most valuable type-strain genomes for metagenomic binning, comparative biology and taxonomic classification.</title>
        <authorList>
            <person name="Goeker M."/>
        </authorList>
    </citation>
    <scope>NUCLEOTIDE SEQUENCE [LARGE SCALE GENOMIC DNA]</scope>
    <source>
        <strain evidence="22 23">DSM 28556</strain>
    </source>
</reference>
<keyword evidence="9" id="KW-0686">Riboflavin biosynthesis</keyword>
<name>A0A2V3VLR1_9BACI</name>
<dbReference type="InterPro" id="IPR002125">
    <property type="entry name" value="CMP_dCMP_dom"/>
</dbReference>
<dbReference type="Pfam" id="PF00383">
    <property type="entry name" value="dCMP_cyt_deam_1"/>
    <property type="match status" value="1"/>
</dbReference>
<evidence type="ECO:0000256" key="7">
    <source>
        <dbReference type="ARBA" id="ARBA00013173"/>
    </source>
</evidence>
<feature type="binding site" evidence="20">
    <location>
        <position position="106"/>
    </location>
    <ligand>
        <name>Zn(2+)</name>
        <dbReference type="ChEBI" id="CHEBI:29105"/>
        <note>catalytic</note>
    </ligand>
</feature>
<feature type="binding site" evidence="19">
    <location>
        <position position="240"/>
    </location>
    <ligand>
        <name>substrate</name>
    </ligand>
</feature>
<dbReference type="PANTHER" id="PTHR38011">
    <property type="entry name" value="DIHYDROFOLATE REDUCTASE FAMILY PROTEIN (AFU_ORTHOLOGUE AFUA_8G06820)"/>
    <property type="match status" value="1"/>
</dbReference>
<dbReference type="AlphaFoldDB" id="A0A2V3VLR1"/>
<dbReference type="NCBIfam" id="TIGR00326">
    <property type="entry name" value="eubact_ribD"/>
    <property type="match status" value="1"/>
</dbReference>
<dbReference type="InterPro" id="IPR016192">
    <property type="entry name" value="APOBEC/CMP_deaminase_Zn-bd"/>
</dbReference>
<dbReference type="PROSITE" id="PS00903">
    <property type="entry name" value="CYT_DCMP_DEAMINASES_1"/>
    <property type="match status" value="1"/>
</dbReference>
<evidence type="ECO:0000313" key="23">
    <source>
        <dbReference type="Proteomes" id="UP000247978"/>
    </source>
</evidence>
<dbReference type="Gene3D" id="3.40.140.10">
    <property type="entry name" value="Cytidine Deaminase, domain 2"/>
    <property type="match status" value="1"/>
</dbReference>
<evidence type="ECO:0000256" key="3">
    <source>
        <dbReference type="ARBA" id="ARBA00004910"/>
    </source>
</evidence>
<dbReference type="InterPro" id="IPR004794">
    <property type="entry name" value="Eubact_RibD"/>
</dbReference>
<feature type="binding site" evidence="19">
    <location>
        <position position="347"/>
    </location>
    <ligand>
        <name>substrate</name>
    </ligand>
</feature>
<keyword evidence="15" id="KW-0511">Multifunctional enzyme</keyword>
<comment type="catalytic activity">
    <reaction evidence="16">
        <text>5-amino-6-(5-phospho-D-ribitylamino)uracil + NADP(+) = 5-amino-6-(5-phospho-D-ribosylamino)uracil + NADPH + H(+)</text>
        <dbReference type="Rhea" id="RHEA:17845"/>
        <dbReference type="ChEBI" id="CHEBI:15378"/>
        <dbReference type="ChEBI" id="CHEBI:57783"/>
        <dbReference type="ChEBI" id="CHEBI:58349"/>
        <dbReference type="ChEBI" id="CHEBI:58421"/>
        <dbReference type="ChEBI" id="CHEBI:58453"/>
        <dbReference type="EC" id="1.1.1.193"/>
    </reaction>
</comment>
<evidence type="ECO:0000256" key="18">
    <source>
        <dbReference type="PIRSR" id="PIRSR006769-1"/>
    </source>
</evidence>
<feature type="binding site" evidence="19">
    <location>
        <position position="256"/>
    </location>
    <ligand>
        <name>NADP(+)</name>
        <dbReference type="ChEBI" id="CHEBI:58349"/>
    </ligand>
</feature>
<evidence type="ECO:0000259" key="21">
    <source>
        <dbReference type="PROSITE" id="PS51747"/>
    </source>
</evidence>
<feature type="binding site" evidence="19">
    <location>
        <position position="263"/>
    </location>
    <ligand>
        <name>substrate</name>
    </ligand>
</feature>
<feature type="binding site" evidence="20">
    <location>
        <position position="140"/>
    </location>
    <ligand>
        <name>Zn(2+)</name>
        <dbReference type="ChEBI" id="CHEBI:29105"/>
        <note>catalytic</note>
    </ligand>
</feature>
<evidence type="ECO:0000256" key="2">
    <source>
        <dbReference type="ARBA" id="ARBA00004882"/>
    </source>
</evidence>
<keyword evidence="13 19" id="KW-0521">NADP</keyword>
<dbReference type="GO" id="GO:0050661">
    <property type="term" value="F:NADP binding"/>
    <property type="evidence" value="ECO:0007669"/>
    <property type="project" value="InterPro"/>
</dbReference>
<comment type="pathway">
    <text evidence="3">Cofactor biosynthesis; riboflavin biosynthesis; 5-amino-6-(D-ribitylamino)uracil from GTP: step 3/4.</text>
</comment>
<comment type="catalytic activity">
    <reaction evidence="17">
        <text>2,5-diamino-6-hydroxy-4-(5-phosphoribosylamino)-pyrimidine + H2O + H(+) = 5-amino-6-(5-phospho-D-ribosylamino)uracil + NH4(+)</text>
        <dbReference type="Rhea" id="RHEA:21868"/>
        <dbReference type="ChEBI" id="CHEBI:15377"/>
        <dbReference type="ChEBI" id="CHEBI:15378"/>
        <dbReference type="ChEBI" id="CHEBI:28938"/>
        <dbReference type="ChEBI" id="CHEBI:58453"/>
        <dbReference type="ChEBI" id="CHEBI:58614"/>
        <dbReference type="EC" id="3.5.4.26"/>
    </reaction>
</comment>
<dbReference type="EMBL" id="QJJQ01000018">
    <property type="protein sequence ID" value="PXW82500.1"/>
    <property type="molecule type" value="Genomic_DNA"/>
</dbReference>
<feature type="binding site" evidence="19">
    <location>
        <position position="252"/>
    </location>
    <ligand>
        <name>NADP(+)</name>
        <dbReference type="ChEBI" id="CHEBI:58349"/>
    </ligand>
</feature>
<feature type="binding site" evidence="19">
    <location>
        <position position="226"/>
    </location>
    <ligand>
        <name>NADP(+)</name>
        <dbReference type="ChEBI" id="CHEBI:58349"/>
    </ligand>
</feature>
<evidence type="ECO:0000256" key="8">
    <source>
        <dbReference type="ARBA" id="ARBA00019930"/>
    </source>
</evidence>
<evidence type="ECO:0000256" key="12">
    <source>
        <dbReference type="ARBA" id="ARBA00022833"/>
    </source>
</evidence>